<evidence type="ECO:0000256" key="9">
    <source>
        <dbReference type="ARBA" id="ARBA00029447"/>
    </source>
</evidence>
<comment type="subcellular location">
    <subcellularLocation>
        <location evidence="1">Cell membrane</location>
        <topology evidence="1">Multi-pass membrane protein</topology>
    </subcellularLocation>
</comment>
<gene>
    <name evidence="14" type="ORF">ACFFK0_11665</name>
</gene>
<evidence type="ECO:0000256" key="5">
    <source>
        <dbReference type="ARBA" id="ARBA00022692"/>
    </source>
</evidence>
<evidence type="ECO:0000313" key="15">
    <source>
        <dbReference type="Proteomes" id="UP001589776"/>
    </source>
</evidence>
<feature type="transmembrane region" description="Helical" evidence="11">
    <location>
        <begin position="268"/>
        <end position="291"/>
    </location>
</feature>
<keyword evidence="7 11" id="KW-0472">Membrane</keyword>
<organism evidence="14 15">
    <name type="scientific">Paenibacillus chartarius</name>
    <dbReference type="NCBI Taxonomy" id="747481"/>
    <lineage>
        <taxon>Bacteria</taxon>
        <taxon>Bacillati</taxon>
        <taxon>Bacillota</taxon>
        <taxon>Bacilli</taxon>
        <taxon>Bacillales</taxon>
        <taxon>Paenibacillaceae</taxon>
        <taxon>Paenibacillus</taxon>
    </lineage>
</organism>
<dbReference type="PANTHER" id="PTHR32089">
    <property type="entry name" value="METHYL-ACCEPTING CHEMOTAXIS PROTEIN MCPB"/>
    <property type="match status" value="1"/>
</dbReference>
<dbReference type="Gene3D" id="6.10.340.10">
    <property type="match status" value="1"/>
</dbReference>
<dbReference type="PROSITE" id="PS50111">
    <property type="entry name" value="CHEMOTAXIS_TRANSDUC_2"/>
    <property type="match status" value="1"/>
</dbReference>
<evidence type="ECO:0000259" key="12">
    <source>
        <dbReference type="PROSITE" id="PS50111"/>
    </source>
</evidence>
<keyword evidence="3" id="KW-0488">Methylation</keyword>
<dbReference type="Pfam" id="PF02743">
    <property type="entry name" value="dCache_1"/>
    <property type="match status" value="1"/>
</dbReference>
<dbReference type="CDD" id="cd12912">
    <property type="entry name" value="PDC2_MCP_like"/>
    <property type="match status" value="1"/>
</dbReference>
<dbReference type="CDD" id="cd18773">
    <property type="entry name" value="PDC1_HK_sensor"/>
    <property type="match status" value="1"/>
</dbReference>
<dbReference type="Pfam" id="PF00015">
    <property type="entry name" value="MCPsignal"/>
    <property type="match status" value="1"/>
</dbReference>
<evidence type="ECO:0000256" key="6">
    <source>
        <dbReference type="ARBA" id="ARBA00022989"/>
    </source>
</evidence>
<feature type="domain" description="Methyl-accepting transducer" evidence="12">
    <location>
        <begin position="363"/>
        <end position="600"/>
    </location>
</feature>
<comment type="caution">
    <text evidence="14">The sequence shown here is derived from an EMBL/GenBank/DDBJ whole genome shotgun (WGS) entry which is preliminary data.</text>
</comment>
<evidence type="ECO:0000313" key="14">
    <source>
        <dbReference type="EMBL" id="MFC0213104.1"/>
    </source>
</evidence>
<comment type="similarity">
    <text evidence="9">Belongs to the methyl-accepting chemotaxis (MCP) protein family.</text>
</comment>
<keyword evidence="5 11" id="KW-0812">Transmembrane</keyword>
<dbReference type="EMBL" id="JBHLWN010000046">
    <property type="protein sequence ID" value="MFC0213104.1"/>
    <property type="molecule type" value="Genomic_DNA"/>
</dbReference>
<dbReference type="Proteomes" id="UP001589776">
    <property type="component" value="Unassembled WGS sequence"/>
</dbReference>
<dbReference type="Gene3D" id="3.30.450.20">
    <property type="entry name" value="PAS domain"/>
    <property type="match status" value="2"/>
</dbReference>
<dbReference type="SMART" id="SM00283">
    <property type="entry name" value="MA"/>
    <property type="match status" value="1"/>
</dbReference>
<accession>A0ABV6DKC0</accession>
<dbReference type="InterPro" id="IPR033479">
    <property type="entry name" value="dCache_1"/>
</dbReference>
<dbReference type="Pfam" id="PF00672">
    <property type="entry name" value="HAMP"/>
    <property type="match status" value="1"/>
</dbReference>
<feature type="domain" description="HAMP" evidence="13">
    <location>
        <begin position="292"/>
        <end position="344"/>
    </location>
</feature>
<dbReference type="PANTHER" id="PTHR32089:SF114">
    <property type="entry name" value="METHYL-ACCEPTING CHEMOTAXIS PROTEIN MCPB"/>
    <property type="match status" value="1"/>
</dbReference>
<dbReference type="SUPFAM" id="SSF58104">
    <property type="entry name" value="Methyl-accepting chemotaxis protein (MCP) signaling domain"/>
    <property type="match status" value="1"/>
</dbReference>
<evidence type="ECO:0000256" key="10">
    <source>
        <dbReference type="PROSITE-ProRule" id="PRU00284"/>
    </source>
</evidence>
<proteinExistence type="inferred from homology"/>
<reference evidence="14 15" key="1">
    <citation type="submission" date="2024-09" db="EMBL/GenBank/DDBJ databases">
        <authorList>
            <person name="Sun Q."/>
            <person name="Mori K."/>
        </authorList>
    </citation>
    <scope>NUCLEOTIDE SEQUENCE [LARGE SCALE GENOMIC DNA]</scope>
    <source>
        <strain evidence="14 15">CCM 7759</strain>
    </source>
</reference>
<dbReference type="Gene3D" id="1.10.287.950">
    <property type="entry name" value="Methyl-accepting chemotaxis protein"/>
    <property type="match status" value="1"/>
</dbReference>
<keyword evidence="4" id="KW-0145">Chemotaxis</keyword>
<keyword evidence="2" id="KW-1003">Cell membrane</keyword>
<evidence type="ECO:0000256" key="2">
    <source>
        <dbReference type="ARBA" id="ARBA00022475"/>
    </source>
</evidence>
<dbReference type="InterPro" id="IPR004089">
    <property type="entry name" value="MCPsignal_dom"/>
</dbReference>
<sequence length="651" mass="70291">MTTVRMRLILSFLLLLLVPSLCVGYFSYDIAHTELESKIQSASKANVELVNKTINQYITPIMLDTDLLASQLSAAAVDRKDPTARKLIEGFVAKHPEIELITLGNDNGSWMKAPDPGPQDYDPRKRDWYIGTLKNQGKVFVSQPYISATTKNTVVTISQAFPDGKGVIGMNLDLKKLDVLLKDVKIGENGYIYLLDTGSKYIVHPANAPGTAAIGQQYEYMLDQDHDFIKYVLNGEPKEAYFATNELTGWKVVGTMVVSEFDSAAKPIWQRTVTVIVVTFIIFAIVAYFIIRSILNPIRELRNGTECIASGDISARITVIQNDEFGALGRDFNAMAESLSQLVGEMSETSSLLAASSQEMTAITEQTTVSLQQVTESLQNVAEAAGQQSRASAETSLAVEEMATGIQRIAEAAGEIAESSERTSQDVQVGSATIRELTEQMNGILQSVSESSGLISNLSRFSAEIATINTAISEIAGQTNLLSLNAAIEAARVGEQGRGFGVVASEIRKLADQSGRMAEQIHTIISQMTGMIATTASVMNDKVVTEVDKGMTITRKAGVAFVQIEQSAGRIVEQIHDITAIAEQMSSGSEQVAASMVQMASSAQLSSDHVQTVSAASEEQLAALQEISSASVQLASMAEQLQGIVNRFKRS</sequence>
<dbReference type="PROSITE" id="PS50885">
    <property type="entry name" value="HAMP"/>
    <property type="match status" value="1"/>
</dbReference>
<keyword evidence="6 11" id="KW-1133">Transmembrane helix</keyword>
<dbReference type="InterPro" id="IPR003660">
    <property type="entry name" value="HAMP_dom"/>
</dbReference>
<dbReference type="SMART" id="SM00304">
    <property type="entry name" value="HAMP"/>
    <property type="match status" value="3"/>
</dbReference>
<dbReference type="InterPro" id="IPR029151">
    <property type="entry name" value="Sensor-like_sf"/>
</dbReference>
<dbReference type="SUPFAM" id="SSF103190">
    <property type="entry name" value="Sensory domain-like"/>
    <property type="match status" value="1"/>
</dbReference>
<evidence type="ECO:0000259" key="13">
    <source>
        <dbReference type="PROSITE" id="PS50885"/>
    </source>
</evidence>
<protein>
    <submittedName>
        <fullName evidence="14">Methyl-accepting chemotaxis protein</fullName>
    </submittedName>
</protein>
<dbReference type="CDD" id="cd06225">
    <property type="entry name" value="HAMP"/>
    <property type="match status" value="1"/>
</dbReference>
<keyword evidence="8 10" id="KW-0807">Transducer</keyword>
<keyword evidence="15" id="KW-1185">Reference proteome</keyword>
<evidence type="ECO:0000256" key="4">
    <source>
        <dbReference type="ARBA" id="ARBA00022500"/>
    </source>
</evidence>
<evidence type="ECO:0000256" key="7">
    <source>
        <dbReference type="ARBA" id="ARBA00023136"/>
    </source>
</evidence>
<name>A0ABV6DKC0_9BACL</name>
<evidence type="ECO:0000256" key="1">
    <source>
        <dbReference type="ARBA" id="ARBA00004651"/>
    </source>
</evidence>
<dbReference type="RefSeq" id="WP_377470363.1">
    <property type="nucleotide sequence ID" value="NZ_JBHLWN010000046.1"/>
</dbReference>
<evidence type="ECO:0000256" key="11">
    <source>
        <dbReference type="SAM" id="Phobius"/>
    </source>
</evidence>
<evidence type="ECO:0000256" key="8">
    <source>
        <dbReference type="ARBA" id="ARBA00023224"/>
    </source>
</evidence>
<evidence type="ECO:0000256" key="3">
    <source>
        <dbReference type="ARBA" id="ARBA00022481"/>
    </source>
</evidence>